<keyword evidence="2" id="KW-1185">Reference proteome</keyword>
<evidence type="ECO:0000313" key="1">
    <source>
        <dbReference type="EMBL" id="KAJ8682632.1"/>
    </source>
</evidence>
<proteinExistence type="predicted"/>
<dbReference type="Proteomes" id="UP001239111">
    <property type="component" value="Chromosome 1"/>
</dbReference>
<dbReference type="EMBL" id="CM056741">
    <property type="protein sequence ID" value="KAJ8682632.1"/>
    <property type="molecule type" value="Genomic_DNA"/>
</dbReference>
<comment type="caution">
    <text evidence="1">The sequence shown here is derived from an EMBL/GenBank/DDBJ whole genome shotgun (WGS) entry which is preliminary data.</text>
</comment>
<organism evidence="1 2">
    <name type="scientific">Eretmocerus hayati</name>
    <dbReference type="NCBI Taxonomy" id="131215"/>
    <lineage>
        <taxon>Eukaryota</taxon>
        <taxon>Metazoa</taxon>
        <taxon>Ecdysozoa</taxon>
        <taxon>Arthropoda</taxon>
        <taxon>Hexapoda</taxon>
        <taxon>Insecta</taxon>
        <taxon>Pterygota</taxon>
        <taxon>Neoptera</taxon>
        <taxon>Endopterygota</taxon>
        <taxon>Hymenoptera</taxon>
        <taxon>Apocrita</taxon>
        <taxon>Proctotrupomorpha</taxon>
        <taxon>Chalcidoidea</taxon>
        <taxon>Aphelinidae</taxon>
        <taxon>Aphelininae</taxon>
        <taxon>Eretmocerus</taxon>
    </lineage>
</organism>
<gene>
    <name evidence="1" type="ORF">QAD02_018424</name>
</gene>
<reference evidence="1" key="1">
    <citation type="submission" date="2023-04" db="EMBL/GenBank/DDBJ databases">
        <title>A chromosome-level genome assembly of the parasitoid wasp Eretmocerus hayati.</title>
        <authorList>
            <person name="Zhong Y."/>
            <person name="Liu S."/>
            <person name="Liu Y."/>
        </authorList>
    </citation>
    <scope>NUCLEOTIDE SEQUENCE</scope>
    <source>
        <strain evidence="1">ZJU_SS_LIU_2023</strain>
    </source>
</reference>
<protein>
    <submittedName>
        <fullName evidence="1">Uncharacterized protein</fullName>
    </submittedName>
</protein>
<evidence type="ECO:0000313" key="2">
    <source>
        <dbReference type="Proteomes" id="UP001239111"/>
    </source>
</evidence>
<accession>A0ACC2PJQ4</accession>
<name>A0ACC2PJQ4_9HYME</name>
<sequence>MMDYPDVPYSAMAYQPIFARFTQLTAEQLEAIQQPPHTVAYLLNVDPPSPSTDSDSWDSSSVICLDPSESSETESVICLDTFDDSDSVICLDTFDDSDSVICLDTFDDRNSVICLGSKPNLFFTSLSHKQREFANKPKLFLSSLSYKQRIEFANE</sequence>